<dbReference type="AlphaFoldDB" id="A0A437RCR3"/>
<comment type="caution">
    <text evidence="2">The sequence shown here is derived from an EMBL/GenBank/DDBJ whole genome shotgun (WGS) entry which is preliminary data.</text>
</comment>
<protein>
    <submittedName>
        <fullName evidence="2">Alpha/beta fold hydrolase</fullName>
    </submittedName>
</protein>
<dbReference type="PANTHER" id="PTHR43798:SF33">
    <property type="entry name" value="HYDROLASE, PUTATIVE (AFU_ORTHOLOGUE AFUA_2G14860)-RELATED"/>
    <property type="match status" value="1"/>
</dbReference>
<dbReference type="Gene3D" id="3.40.50.1820">
    <property type="entry name" value="alpha/beta hydrolase"/>
    <property type="match status" value="1"/>
</dbReference>
<organism evidence="2 3">
    <name type="scientific">Rubrivivax rivuli</name>
    <dbReference type="NCBI Taxonomy" id="1862385"/>
    <lineage>
        <taxon>Bacteria</taxon>
        <taxon>Pseudomonadati</taxon>
        <taxon>Pseudomonadota</taxon>
        <taxon>Betaproteobacteria</taxon>
        <taxon>Burkholderiales</taxon>
        <taxon>Sphaerotilaceae</taxon>
        <taxon>Rubrivivax</taxon>
    </lineage>
</organism>
<dbReference type="PRINTS" id="PR00111">
    <property type="entry name" value="ABHYDROLASE"/>
</dbReference>
<evidence type="ECO:0000259" key="1">
    <source>
        <dbReference type="Pfam" id="PF00561"/>
    </source>
</evidence>
<gene>
    <name evidence="2" type="ORF">EOE66_17785</name>
</gene>
<proteinExistence type="predicted"/>
<dbReference type="OrthoDB" id="9799989at2"/>
<accession>A0A437RCR3</accession>
<dbReference type="Pfam" id="PF00561">
    <property type="entry name" value="Abhydrolase_1"/>
    <property type="match status" value="1"/>
</dbReference>
<dbReference type="EMBL" id="SACR01000005">
    <property type="protein sequence ID" value="RVU44514.1"/>
    <property type="molecule type" value="Genomic_DNA"/>
</dbReference>
<sequence>MTLALLLLLALLGGGWLWTPDLPRAELEARYAGPGSEFVELMGLRLHVRDSAPQAGSERPVVLMLHGFGSSLHTWEAWATGLAATHRVIRIDLPGAGLTGADPNGDYSDERGIALLSALLTQRGVARATVLGHSMGGRLAWRYAAAEPARVDRLVLVAPDGFASPGFEYGKAPEVGVVAKAMQFALPKAVLRWSLAPAYADPDAVMSEALVTRYHALMLAPGVRPAIIARLQQLNLLPPPPLLRTIPAPTLLLWGEADRMIPVANAQDYLRDLPQARLVVLPGVGHVPHEEAPAAGLAAVQAFLAEAR</sequence>
<dbReference type="GO" id="GO:0016787">
    <property type="term" value="F:hydrolase activity"/>
    <property type="evidence" value="ECO:0007669"/>
    <property type="project" value="UniProtKB-KW"/>
</dbReference>
<dbReference type="InterPro" id="IPR029058">
    <property type="entry name" value="AB_hydrolase_fold"/>
</dbReference>
<dbReference type="PANTHER" id="PTHR43798">
    <property type="entry name" value="MONOACYLGLYCEROL LIPASE"/>
    <property type="match status" value="1"/>
</dbReference>
<dbReference type="InterPro" id="IPR050266">
    <property type="entry name" value="AB_hydrolase_sf"/>
</dbReference>
<feature type="domain" description="AB hydrolase-1" evidence="1">
    <location>
        <begin position="60"/>
        <end position="293"/>
    </location>
</feature>
<keyword evidence="3" id="KW-1185">Reference proteome</keyword>
<dbReference type="SUPFAM" id="SSF53474">
    <property type="entry name" value="alpha/beta-Hydrolases"/>
    <property type="match status" value="1"/>
</dbReference>
<evidence type="ECO:0000313" key="3">
    <source>
        <dbReference type="Proteomes" id="UP000285575"/>
    </source>
</evidence>
<dbReference type="InterPro" id="IPR000073">
    <property type="entry name" value="AB_hydrolase_1"/>
</dbReference>
<name>A0A437RCR3_9BURK</name>
<dbReference type="RefSeq" id="WP_128230059.1">
    <property type="nucleotide sequence ID" value="NZ_SACR01000005.1"/>
</dbReference>
<evidence type="ECO:0000313" key="2">
    <source>
        <dbReference type="EMBL" id="RVU44514.1"/>
    </source>
</evidence>
<dbReference type="Proteomes" id="UP000285575">
    <property type="component" value="Unassembled WGS sequence"/>
</dbReference>
<dbReference type="GO" id="GO:0016020">
    <property type="term" value="C:membrane"/>
    <property type="evidence" value="ECO:0007669"/>
    <property type="project" value="TreeGrafter"/>
</dbReference>
<keyword evidence="2" id="KW-0378">Hydrolase</keyword>
<reference evidence="2 3" key="1">
    <citation type="submission" date="2019-01" db="EMBL/GenBank/DDBJ databases">
        <authorList>
            <person name="Chen W.-M."/>
        </authorList>
    </citation>
    <scope>NUCLEOTIDE SEQUENCE [LARGE SCALE GENOMIC DNA]</scope>
    <source>
        <strain evidence="2 3">KYPY4</strain>
    </source>
</reference>